<protein>
    <recommendedName>
        <fullName evidence="1">Molybdopterin cofactor biosynthesis MoaD-related C-terminal domain-containing protein</fullName>
    </recommendedName>
</protein>
<gene>
    <name evidence="2" type="ORF">GOM49_10025</name>
</gene>
<evidence type="ECO:0000259" key="1">
    <source>
        <dbReference type="Pfam" id="PF09189"/>
    </source>
</evidence>
<dbReference type="EMBL" id="CP046522">
    <property type="protein sequence ID" value="QGU95381.1"/>
    <property type="molecule type" value="Genomic_DNA"/>
</dbReference>
<dbReference type="Proteomes" id="UP000422764">
    <property type="component" value="Chromosome"/>
</dbReference>
<evidence type="ECO:0000313" key="2">
    <source>
        <dbReference type="EMBL" id="QGU95381.1"/>
    </source>
</evidence>
<name>A0A6I6EYM0_9CLOT</name>
<keyword evidence="3" id="KW-1185">Reference proteome</keyword>
<organism evidence="2 3">
    <name type="scientific">Clostridium bovifaecis</name>
    <dbReference type="NCBI Taxonomy" id="2184719"/>
    <lineage>
        <taxon>Bacteria</taxon>
        <taxon>Bacillati</taxon>
        <taxon>Bacillota</taxon>
        <taxon>Clostridia</taxon>
        <taxon>Eubacteriales</taxon>
        <taxon>Clostridiaceae</taxon>
        <taxon>Clostridium</taxon>
    </lineage>
</organism>
<dbReference type="InterPro" id="IPR015272">
    <property type="entry name" value="MoadD_C"/>
</dbReference>
<sequence length="87" mass="10077">MVTKTKILEVGEINRKDFVEYFLKIGGVTEDKETFKGPYWEAIVGPQTWTKLGVLNIQRILITFNIEEDKFDDFIAAFRLNFLRCGG</sequence>
<dbReference type="Gene3D" id="3.30.1370.80">
    <property type="entry name" value="Molybdopterin cofactor biosynthesis MoaD-related, C-terminal domain"/>
    <property type="match status" value="1"/>
</dbReference>
<evidence type="ECO:0000313" key="3">
    <source>
        <dbReference type="Proteomes" id="UP000422764"/>
    </source>
</evidence>
<feature type="domain" description="Molybdopterin cofactor biosynthesis MoaD-related C-terminal" evidence="1">
    <location>
        <begin position="9"/>
        <end position="87"/>
    </location>
</feature>
<dbReference type="AlphaFoldDB" id="A0A6I6EYM0"/>
<reference evidence="2 3" key="1">
    <citation type="submission" date="2019-12" db="EMBL/GenBank/DDBJ databases">
        <title>Genome sequenceing of Clostridium bovifaecis.</title>
        <authorList>
            <person name="Yao Y."/>
        </authorList>
    </citation>
    <scope>NUCLEOTIDE SEQUENCE [LARGE SCALE GENOMIC DNA]</scope>
    <source>
        <strain evidence="2 3">BXX</strain>
    </source>
</reference>
<proteinExistence type="predicted"/>
<dbReference type="InterPro" id="IPR036473">
    <property type="entry name" value="Mopterin_CF_MoaD-rel_C_sf"/>
</dbReference>
<accession>A0A6I6EYM0</accession>
<dbReference type="Pfam" id="PF09189">
    <property type="entry name" value="MoaD_arch"/>
    <property type="match status" value="1"/>
</dbReference>